<dbReference type="eggNOG" id="arCOG03038">
    <property type="taxonomic scope" value="Archaea"/>
</dbReference>
<dbReference type="Gene3D" id="1.25.40.10">
    <property type="entry name" value="Tetratricopeptide repeat domain"/>
    <property type="match status" value="2"/>
</dbReference>
<dbReference type="HOGENOM" id="CLU_1036692_0_0_2"/>
<protein>
    <submittedName>
        <fullName evidence="5">TPR repeat-containing protein</fullName>
    </submittedName>
</protein>
<dbReference type="InterPro" id="IPR019734">
    <property type="entry name" value="TPR_rpt"/>
</dbReference>
<dbReference type="AlphaFoldDB" id="A7IA94"/>
<evidence type="ECO:0000313" key="5">
    <source>
        <dbReference type="EMBL" id="ABS56655.1"/>
    </source>
</evidence>
<proteinExistence type="predicted"/>
<dbReference type="Proteomes" id="UP000002408">
    <property type="component" value="Chromosome"/>
</dbReference>
<name>A7IA94_METB6</name>
<feature type="transmembrane region" description="Helical" evidence="4">
    <location>
        <begin position="223"/>
        <end position="244"/>
    </location>
</feature>
<evidence type="ECO:0000313" key="6">
    <source>
        <dbReference type="Proteomes" id="UP000002408"/>
    </source>
</evidence>
<evidence type="ECO:0000256" key="2">
    <source>
        <dbReference type="ARBA" id="ARBA00022803"/>
    </source>
</evidence>
<dbReference type="STRING" id="456442.Mboo_2141"/>
<dbReference type="PANTHER" id="PTHR44943:SF8">
    <property type="entry name" value="TPR REPEAT-CONTAINING PROTEIN MJ0263"/>
    <property type="match status" value="1"/>
</dbReference>
<dbReference type="KEGG" id="mbn:Mboo_2141"/>
<dbReference type="InterPro" id="IPR013105">
    <property type="entry name" value="TPR_2"/>
</dbReference>
<feature type="repeat" description="TPR" evidence="3">
    <location>
        <begin position="170"/>
        <end position="203"/>
    </location>
</feature>
<dbReference type="EMBL" id="CP000780">
    <property type="protein sequence ID" value="ABS56655.1"/>
    <property type="molecule type" value="Genomic_DNA"/>
</dbReference>
<accession>A7IA94</accession>
<keyword evidence="2 3" id="KW-0802">TPR repeat</keyword>
<keyword evidence="6" id="KW-1185">Reference proteome</keyword>
<dbReference type="SUPFAM" id="SSF48452">
    <property type="entry name" value="TPR-like"/>
    <property type="match status" value="1"/>
</dbReference>
<dbReference type="InterPro" id="IPR051685">
    <property type="entry name" value="Ycf3/AcsC/BcsC/TPR_MFPF"/>
</dbReference>
<evidence type="ECO:0000256" key="4">
    <source>
        <dbReference type="SAM" id="Phobius"/>
    </source>
</evidence>
<dbReference type="Pfam" id="PF07719">
    <property type="entry name" value="TPR_2"/>
    <property type="match status" value="1"/>
</dbReference>
<dbReference type="SMART" id="SM00028">
    <property type="entry name" value="TPR"/>
    <property type="match status" value="3"/>
</dbReference>
<reference evidence="6" key="1">
    <citation type="journal article" date="2015" name="Microbiology">
        <title>Genome of Methanoregula boonei 6A8 reveals adaptations to oligotrophic peatland environments.</title>
        <authorList>
            <person name="Braeuer S."/>
            <person name="Cadillo-Quiroz H."/>
            <person name="Kyrpides N."/>
            <person name="Woyke T."/>
            <person name="Goodwin L."/>
            <person name="Detter C."/>
            <person name="Podell S."/>
            <person name="Yavitt J.B."/>
            <person name="Zinder S.H."/>
        </authorList>
    </citation>
    <scope>NUCLEOTIDE SEQUENCE [LARGE SCALE GENOMIC DNA]</scope>
    <source>
        <strain evidence="6">DSM 21154 / JCM 14090 / 6A8</strain>
    </source>
</reference>
<keyword evidence="4" id="KW-1133">Transmembrane helix</keyword>
<dbReference type="PANTHER" id="PTHR44943">
    <property type="entry name" value="CELLULOSE SYNTHASE OPERON PROTEIN C"/>
    <property type="match status" value="1"/>
</dbReference>
<dbReference type="Pfam" id="PF13181">
    <property type="entry name" value="TPR_8"/>
    <property type="match status" value="1"/>
</dbReference>
<gene>
    <name evidence="5" type="ordered locus">Mboo_2141</name>
</gene>
<evidence type="ECO:0000256" key="1">
    <source>
        <dbReference type="ARBA" id="ARBA00022737"/>
    </source>
</evidence>
<organism evidence="5 6">
    <name type="scientific">Methanoregula boonei (strain DSM 21154 / JCM 14090 / 6A8)</name>
    <dbReference type="NCBI Taxonomy" id="456442"/>
    <lineage>
        <taxon>Archaea</taxon>
        <taxon>Methanobacteriati</taxon>
        <taxon>Methanobacteriota</taxon>
        <taxon>Stenosarchaea group</taxon>
        <taxon>Methanomicrobia</taxon>
        <taxon>Methanomicrobiales</taxon>
        <taxon>Methanoregulaceae</taxon>
        <taxon>Methanoregula</taxon>
    </lineage>
</organism>
<evidence type="ECO:0000256" key="3">
    <source>
        <dbReference type="PROSITE-ProRule" id="PRU00339"/>
    </source>
</evidence>
<keyword evidence="1" id="KW-0677">Repeat</keyword>
<dbReference type="PROSITE" id="PS50005">
    <property type="entry name" value="TPR"/>
    <property type="match status" value="2"/>
</dbReference>
<sequence length="268" mass="28422" precursor="true">MPKIHIPGMKRGQILGILALLLICAIAVIPAMGANVTTSYPQAPDAATNYYNSAVQLTTSGDNAAASGDNATASKSYLEAIALYDMALNSNTTEIQESDGLLYTYQGKSYAQIQLGNYTGAIDTLNAGLALYPTDEHLWNNKGYAQFKTGDYKDAVTSYNNALANDSNNTLTLVNKGDALVKLGNYQDAVTSYKAALANNPDSNETATKLAAAEKFTSAELPVSLIALVIVVIIAGAGVAYYILKKRPVQQKANEVPVKKAGSKKNKK</sequence>
<keyword evidence="4" id="KW-0812">Transmembrane</keyword>
<keyword evidence="4" id="KW-0472">Membrane</keyword>
<dbReference type="InterPro" id="IPR011990">
    <property type="entry name" value="TPR-like_helical_dom_sf"/>
</dbReference>
<dbReference type="Pfam" id="PF00515">
    <property type="entry name" value="TPR_1"/>
    <property type="match status" value="1"/>
</dbReference>
<feature type="repeat" description="TPR" evidence="3">
    <location>
        <begin position="136"/>
        <end position="169"/>
    </location>
</feature>